<name>F6FI38_MYCHI</name>
<dbReference type="GO" id="GO:0003887">
    <property type="term" value="F:DNA-directed DNA polymerase activity"/>
    <property type="evidence" value="ECO:0007669"/>
    <property type="project" value="InterPro"/>
</dbReference>
<evidence type="ECO:0000256" key="1">
    <source>
        <dbReference type="ARBA" id="ARBA00038283"/>
    </source>
</evidence>
<proteinExistence type="inferred from homology"/>
<dbReference type="STRING" id="859194.MHF_0614"/>
<reference key="2">
    <citation type="submission" date="2011-05" db="EMBL/GenBank/DDBJ databases">
        <title>The Genome of Mycoplasma haemofelis Strain Ohio2, a pathogenic hemoplasma of the cat.</title>
        <authorList>
            <person name="Santos A.P."/>
            <person name="Guimaraes A.M.S."/>
            <person name="SanMiguel P.J."/>
            <person name="Martin S.W."/>
            <person name="Messick J.B."/>
        </authorList>
    </citation>
    <scope>NUCLEOTIDE SEQUENCE</scope>
    <source>
        <strain>Ohio2</strain>
    </source>
</reference>
<reference evidence="3 4" key="1">
    <citation type="journal article" date="2011" name="J. Bacteriol.">
        <title>Complete genome sequences of two hemotropic Mycoplasmas, Mycoplasma haemofelis strain Ohio2 and Mycoplasma suis strain Illinois.</title>
        <authorList>
            <person name="Messick J.B."/>
            <person name="Santos A.P."/>
            <person name="Guimaraes A.M."/>
        </authorList>
    </citation>
    <scope>NUCLEOTIDE SEQUENCE [LARGE SCALE GENOMIC DNA]</scope>
    <source>
        <strain evidence="3 4">Ohio2</strain>
    </source>
</reference>
<accession>F6FI38</accession>
<organism evidence="3 4">
    <name type="scientific">Mycoplasma haemofelis (strain Ohio2)</name>
    <dbReference type="NCBI Taxonomy" id="859194"/>
    <lineage>
        <taxon>Bacteria</taxon>
        <taxon>Bacillati</taxon>
        <taxon>Mycoplasmatota</taxon>
        <taxon>Mollicutes</taxon>
        <taxon>Mycoplasmataceae</taxon>
        <taxon>Mycoplasma</taxon>
    </lineage>
</organism>
<dbReference type="EMBL" id="CP002808">
    <property type="protein sequence ID" value="AEG72886.1"/>
    <property type="molecule type" value="Genomic_DNA"/>
</dbReference>
<evidence type="ECO:0000313" key="3">
    <source>
        <dbReference type="EMBL" id="AEG72886.1"/>
    </source>
</evidence>
<dbReference type="KEGG" id="mhf:MHF_0614"/>
<feature type="domain" description="Initiator Rep protein WH1" evidence="2">
    <location>
        <begin position="53"/>
        <end position="124"/>
    </location>
</feature>
<evidence type="ECO:0000259" key="2">
    <source>
        <dbReference type="Pfam" id="PF01051"/>
    </source>
</evidence>
<dbReference type="GO" id="GO:0006270">
    <property type="term" value="P:DNA replication initiation"/>
    <property type="evidence" value="ECO:0007669"/>
    <property type="project" value="InterPro"/>
</dbReference>
<dbReference type="Proteomes" id="UP000007952">
    <property type="component" value="Chromosome"/>
</dbReference>
<dbReference type="HOGENOM" id="CLU_154533_0_0_14"/>
<comment type="similarity">
    <text evidence="1">Belongs to the initiator RepB protein family.</text>
</comment>
<dbReference type="Pfam" id="PF01051">
    <property type="entry name" value="Rep3_N"/>
    <property type="match status" value="1"/>
</dbReference>
<evidence type="ECO:0000313" key="4">
    <source>
        <dbReference type="Proteomes" id="UP000007952"/>
    </source>
</evidence>
<dbReference type="InterPro" id="IPR000525">
    <property type="entry name" value="Initiator_Rep_WH1"/>
</dbReference>
<protein>
    <recommendedName>
        <fullName evidence="2">Initiator Rep protein WH1 domain-containing protein</fullName>
    </recommendedName>
</protein>
<sequence length="125" mass="14024">MGGSVFAGTSVGVGSVMLTSPKSGSYKTTTRKGCRIHKLMSSSAGTFERIEEDELEQEILGLKQGNYFKQIKDSCDKLKDKDIFVSNKDNTGWKYYEEDQTKTDGTGNVNFKQIFENYLNGLKRK</sequence>
<dbReference type="AlphaFoldDB" id="F6FI38"/>
<gene>
    <name evidence="3" type="ordered locus">MHF_0614</name>
</gene>